<accession>A0AA41WPP8</accession>
<feature type="transmembrane region" description="Helical" evidence="1">
    <location>
        <begin position="431"/>
        <end position="450"/>
    </location>
</feature>
<dbReference type="EMBL" id="JAMYBS010000023">
    <property type="protein sequence ID" value="MCO7546330.1"/>
    <property type="molecule type" value="Genomic_DNA"/>
</dbReference>
<sequence length="786" mass="83927">MTSPTEAALRLPRWIPALFLLALLGLVGLTAWQWRDGPPVSANLLQLLPSGTPGELEQLAETRMQEPLNRDLMLLVRHADDVKADALAGEITDTLQASGLFAQVRRSVDADLPALRRQLLEHRLALLDAASREALIAGQEAFIQQRLQRLYNPFEGNALVPVEQDWFGIADLAQRQLLQPGNVQAGLDGHLTAEYQGQRWAVIHARTHGDAFDDSLPLQVERLVTELRDRANASQGELLAAGGLLYAAHGQRQAREEASLIGSISLIASLGLLHLLFRTPRVLLVALPVAVGALSGAAACIALFGQIHVLTLVLGASLVGVSIDFPLHYLSKSWTLQPWHSHRALRLTLPGLFLALATNVIGYLAMAFTPFPALSQVAVFSAAGLAGAFACATCLLPWLLSAPLQPWPTPLGWAERWLKLRRALLGRIPTPWLLAVFVLFCTGGLLQVSFKDDLRQWVSRAPALQEQAMRIGEITGFQPTSQYFLVRAASTDELLASQEALATRLDDLVAERKLSGYLALSQLAAPTAAQENLQLALPHLLEASAPLLALGVSKGQLENELATLQAQSIPTLEQVLAGPLGEPWRPLWLGSQQDGSVAGLVSLQGLKDSTALAGLTEDLAGVSLIDRPAELNALFADTKTQAATLKAIAAALILLLLCLPFGWRGAARCLAVPLLAALGSLACLGWLGQSLTLFGLFGLLLVTAIGVDYAILMREQVGGAAVSLVGTLLAATTTWLSFGLLALSSTPAVSNFGLSVSLGLLFSFLLAPWAISSQPQPKARSQHGAT</sequence>
<feature type="transmembrane region" description="Helical" evidence="1">
    <location>
        <begin position="719"/>
        <end position="743"/>
    </location>
</feature>
<keyword evidence="1" id="KW-1133">Transmembrane helix</keyword>
<comment type="caution">
    <text evidence="2">The sequence shown here is derived from an EMBL/GenBank/DDBJ whole genome shotgun (WGS) entry which is preliminary data.</text>
</comment>
<organism evidence="2 3">
    <name type="scientific">Stutzerimonas nitrititolerans</name>
    <dbReference type="NCBI Taxonomy" id="2482751"/>
    <lineage>
        <taxon>Bacteria</taxon>
        <taxon>Pseudomonadati</taxon>
        <taxon>Pseudomonadota</taxon>
        <taxon>Gammaproteobacteria</taxon>
        <taxon>Pseudomonadales</taxon>
        <taxon>Pseudomonadaceae</taxon>
        <taxon>Stutzerimonas</taxon>
    </lineage>
</organism>
<reference evidence="2" key="1">
    <citation type="submission" date="2022-06" db="EMBL/GenBank/DDBJ databases">
        <title>Detection of beta-lactamases in bacteria of animal origin.</title>
        <authorList>
            <person name="Mlynarcik P."/>
            <person name="Zdarska V."/>
            <person name="Chudobova H."/>
            <person name="Prochazkova P."/>
            <person name="Hricova K."/>
            <person name="Mezerova K."/>
            <person name="Bardon J."/>
            <person name="Dolejska M."/>
            <person name="Sukkar I."/>
            <person name="Kolar M."/>
        </authorList>
    </citation>
    <scope>NUCLEOTIDE SEQUENCE</scope>
    <source>
        <strain evidence="2">S 300-3</strain>
    </source>
</reference>
<dbReference type="RefSeq" id="WP_213909060.1">
    <property type="nucleotide sequence ID" value="NZ_DAMBPA010000034.1"/>
</dbReference>
<dbReference type="PANTHER" id="PTHR33406">
    <property type="entry name" value="MEMBRANE PROTEIN MJ1562-RELATED"/>
    <property type="match status" value="1"/>
</dbReference>
<dbReference type="Proteomes" id="UP001165292">
    <property type="component" value="Unassembled WGS sequence"/>
</dbReference>
<evidence type="ECO:0000313" key="3">
    <source>
        <dbReference type="Proteomes" id="UP001165292"/>
    </source>
</evidence>
<dbReference type="SUPFAM" id="SSF82866">
    <property type="entry name" value="Multidrug efflux transporter AcrB transmembrane domain"/>
    <property type="match status" value="2"/>
</dbReference>
<dbReference type="Gene3D" id="1.20.1640.10">
    <property type="entry name" value="Multidrug efflux transporter AcrB transmembrane domain"/>
    <property type="match status" value="2"/>
</dbReference>
<feature type="transmembrane region" description="Helical" evidence="1">
    <location>
        <begin position="310"/>
        <end position="330"/>
    </location>
</feature>
<feature type="transmembrane region" description="Helical" evidence="1">
    <location>
        <begin position="643"/>
        <end position="663"/>
    </location>
</feature>
<evidence type="ECO:0000256" key="1">
    <source>
        <dbReference type="SAM" id="Phobius"/>
    </source>
</evidence>
<dbReference type="PANTHER" id="PTHR33406:SF13">
    <property type="entry name" value="MEMBRANE PROTEIN YDFJ"/>
    <property type="match status" value="1"/>
</dbReference>
<dbReference type="AlphaFoldDB" id="A0AA41WPP8"/>
<feature type="transmembrane region" description="Helical" evidence="1">
    <location>
        <begin position="377"/>
        <end position="400"/>
    </location>
</feature>
<feature type="transmembrane region" description="Helical" evidence="1">
    <location>
        <begin position="284"/>
        <end position="304"/>
    </location>
</feature>
<name>A0AA41WPP8_9GAMM</name>
<keyword evidence="1" id="KW-0812">Transmembrane</keyword>
<dbReference type="InterPro" id="IPR050545">
    <property type="entry name" value="Mycobact_MmpL"/>
</dbReference>
<feature type="transmembrane region" description="Helical" evidence="1">
    <location>
        <begin position="693"/>
        <end position="712"/>
    </location>
</feature>
<evidence type="ECO:0008006" key="4">
    <source>
        <dbReference type="Google" id="ProtNLM"/>
    </source>
</evidence>
<keyword evidence="1" id="KW-0472">Membrane</keyword>
<feature type="transmembrane region" description="Helical" evidence="1">
    <location>
        <begin position="749"/>
        <end position="771"/>
    </location>
</feature>
<dbReference type="GO" id="GO:0005886">
    <property type="term" value="C:plasma membrane"/>
    <property type="evidence" value="ECO:0007669"/>
    <property type="project" value="TreeGrafter"/>
</dbReference>
<feature type="transmembrane region" description="Helical" evidence="1">
    <location>
        <begin position="351"/>
        <end position="371"/>
    </location>
</feature>
<evidence type="ECO:0000313" key="2">
    <source>
        <dbReference type="EMBL" id="MCO7546330.1"/>
    </source>
</evidence>
<gene>
    <name evidence="2" type="ORF">NJF43_16345</name>
</gene>
<protein>
    <recommendedName>
        <fullName evidence="4">Exporter</fullName>
    </recommendedName>
</protein>
<feature type="transmembrane region" description="Helical" evidence="1">
    <location>
        <begin position="258"/>
        <end position="277"/>
    </location>
</feature>
<proteinExistence type="predicted"/>